<name>A0A843UX52_COLES</name>
<keyword evidence="10 12" id="KW-0472">Membrane</keyword>
<organism evidence="14 15">
    <name type="scientific">Colocasia esculenta</name>
    <name type="common">Wild taro</name>
    <name type="synonym">Arum esculentum</name>
    <dbReference type="NCBI Taxonomy" id="4460"/>
    <lineage>
        <taxon>Eukaryota</taxon>
        <taxon>Viridiplantae</taxon>
        <taxon>Streptophyta</taxon>
        <taxon>Embryophyta</taxon>
        <taxon>Tracheophyta</taxon>
        <taxon>Spermatophyta</taxon>
        <taxon>Magnoliopsida</taxon>
        <taxon>Liliopsida</taxon>
        <taxon>Araceae</taxon>
        <taxon>Aroideae</taxon>
        <taxon>Colocasieae</taxon>
        <taxon>Colocasia</taxon>
    </lineage>
</organism>
<keyword evidence="7" id="KW-0630">Potassium</keyword>
<dbReference type="GO" id="GO:0016020">
    <property type="term" value="C:membrane"/>
    <property type="evidence" value="ECO:0007669"/>
    <property type="project" value="UniProtKB-SubCell"/>
</dbReference>
<dbReference type="PANTHER" id="PTHR32468">
    <property type="entry name" value="CATION/H + ANTIPORTER"/>
    <property type="match status" value="1"/>
</dbReference>
<dbReference type="AlphaFoldDB" id="A0A843UX52"/>
<evidence type="ECO:0000256" key="6">
    <source>
        <dbReference type="ARBA" id="ARBA00022692"/>
    </source>
</evidence>
<dbReference type="GO" id="GO:0006885">
    <property type="term" value="P:regulation of pH"/>
    <property type="evidence" value="ECO:0007669"/>
    <property type="project" value="TreeGrafter"/>
</dbReference>
<keyword evidence="8 12" id="KW-1133">Transmembrane helix</keyword>
<evidence type="ECO:0000256" key="11">
    <source>
        <dbReference type="ARBA" id="ARBA00038341"/>
    </source>
</evidence>
<keyword evidence="4" id="KW-0813">Transport</keyword>
<feature type="transmembrane region" description="Helical" evidence="12">
    <location>
        <begin position="88"/>
        <end position="107"/>
    </location>
</feature>
<dbReference type="GO" id="GO:0009941">
    <property type="term" value="C:chloroplast envelope"/>
    <property type="evidence" value="ECO:0007669"/>
    <property type="project" value="UniProtKB-SubCell"/>
</dbReference>
<dbReference type="GO" id="GO:0012505">
    <property type="term" value="C:endomembrane system"/>
    <property type="evidence" value="ECO:0007669"/>
    <property type="project" value="TreeGrafter"/>
</dbReference>
<evidence type="ECO:0000256" key="8">
    <source>
        <dbReference type="ARBA" id="ARBA00022989"/>
    </source>
</evidence>
<feature type="domain" description="Cation/H+ exchanger transmembrane" evidence="13">
    <location>
        <begin position="1"/>
        <end position="103"/>
    </location>
</feature>
<comment type="caution">
    <text evidence="14">The sequence shown here is derived from an EMBL/GenBank/DDBJ whole genome shotgun (WGS) entry which is preliminary data.</text>
</comment>
<keyword evidence="5" id="KW-0633">Potassium transport</keyword>
<dbReference type="Pfam" id="PF00999">
    <property type="entry name" value="Na_H_Exchanger"/>
    <property type="match status" value="1"/>
</dbReference>
<evidence type="ECO:0000256" key="3">
    <source>
        <dbReference type="ARBA" id="ARBA00004141"/>
    </source>
</evidence>
<evidence type="ECO:0000256" key="4">
    <source>
        <dbReference type="ARBA" id="ARBA00022448"/>
    </source>
</evidence>
<evidence type="ECO:0000256" key="2">
    <source>
        <dbReference type="ARBA" id="ARBA00004119"/>
    </source>
</evidence>
<comment type="similarity">
    <text evidence="11">Belongs to the monovalent cation:proton antiporter 2 (CPA2) transporter (TC 2.A.37) family. CHX (TC 2.A.37.4) subfamily.</text>
</comment>
<dbReference type="GO" id="GO:1902600">
    <property type="term" value="P:proton transmembrane transport"/>
    <property type="evidence" value="ECO:0007669"/>
    <property type="project" value="InterPro"/>
</dbReference>
<protein>
    <recommendedName>
        <fullName evidence="13">Cation/H+ exchanger transmembrane domain-containing protein</fullName>
    </recommendedName>
</protein>
<feature type="transmembrane region" description="Helical" evidence="12">
    <location>
        <begin position="20"/>
        <end position="43"/>
    </location>
</feature>
<evidence type="ECO:0000256" key="12">
    <source>
        <dbReference type="SAM" id="Phobius"/>
    </source>
</evidence>
<dbReference type="PANTHER" id="PTHR32468:SF18">
    <property type="entry name" value="CATION_H(+) ANTIPORTER 1"/>
    <property type="match status" value="1"/>
</dbReference>
<evidence type="ECO:0000259" key="13">
    <source>
        <dbReference type="Pfam" id="PF00999"/>
    </source>
</evidence>
<dbReference type="InterPro" id="IPR006153">
    <property type="entry name" value="Cation/H_exchanger_TM"/>
</dbReference>
<evidence type="ECO:0000256" key="10">
    <source>
        <dbReference type="ARBA" id="ARBA00023136"/>
    </source>
</evidence>
<feature type="transmembrane region" description="Helical" evidence="12">
    <location>
        <begin position="55"/>
        <end position="76"/>
    </location>
</feature>
<dbReference type="GO" id="GO:0006813">
    <property type="term" value="P:potassium ion transport"/>
    <property type="evidence" value="ECO:0007669"/>
    <property type="project" value="UniProtKB-KW"/>
</dbReference>
<dbReference type="Gene3D" id="1.20.1530.20">
    <property type="match status" value="1"/>
</dbReference>
<proteinExistence type="inferred from homology"/>
<comment type="subcellular location">
    <subcellularLocation>
        <location evidence="3">Membrane</location>
        <topology evidence="3">Multi-pass membrane protein</topology>
    </subcellularLocation>
    <subcellularLocation>
        <location evidence="2">Plastid</location>
        <location evidence="2">Chloroplast envelope</location>
    </subcellularLocation>
</comment>
<evidence type="ECO:0000313" key="15">
    <source>
        <dbReference type="Proteomes" id="UP000652761"/>
    </source>
</evidence>
<dbReference type="EMBL" id="NMUH01000884">
    <property type="protein sequence ID" value="MQL86220.1"/>
    <property type="molecule type" value="Genomic_DNA"/>
</dbReference>
<gene>
    <name evidence="14" type="ORF">Taro_018746</name>
</gene>
<evidence type="ECO:0000313" key="14">
    <source>
        <dbReference type="EMBL" id="MQL86220.1"/>
    </source>
</evidence>
<comment type="function">
    <text evidence="1">May function as sodium-coupled metabolite transporter across the chloroplast envelope.</text>
</comment>
<accession>A0A843UX52</accession>
<keyword evidence="15" id="KW-1185">Reference proteome</keyword>
<reference evidence="14" key="1">
    <citation type="submission" date="2017-07" db="EMBL/GenBank/DDBJ databases">
        <title>Taro Niue Genome Assembly and Annotation.</title>
        <authorList>
            <person name="Atibalentja N."/>
            <person name="Keating K."/>
            <person name="Fields C.J."/>
        </authorList>
    </citation>
    <scope>NUCLEOTIDE SEQUENCE</scope>
    <source>
        <strain evidence="14">Niue_2</strain>
        <tissue evidence="14">Leaf</tissue>
    </source>
</reference>
<dbReference type="GO" id="GO:0015297">
    <property type="term" value="F:antiporter activity"/>
    <property type="evidence" value="ECO:0007669"/>
    <property type="project" value="InterPro"/>
</dbReference>
<dbReference type="InterPro" id="IPR038770">
    <property type="entry name" value="Na+/solute_symporter_sf"/>
</dbReference>
<keyword evidence="9" id="KW-0406">Ion transport</keyword>
<keyword evidence="6 12" id="KW-0812">Transmembrane</keyword>
<sequence length="211" mass="22948">MFLTGIETNIPYLTCSGRKATIVTVGGAVVSTAMASILSLLVYWQLSTFGSLPAFSGALMVVFASTSAPLVIRIFTKLKLSNPEVGRLAISLISDVAAMILLVQTLCTRRPDRLRSRQCPLSRSDCDRACCRDLLPDLTSPSRPSNDPVAICLPELMSPSRPIPDPVTISADPVATLIRWKGREFHLTANTKCACETEDELYTQEDGNDQE</sequence>
<dbReference type="InterPro" id="IPR050794">
    <property type="entry name" value="CPA2_transporter"/>
</dbReference>
<evidence type="ECO:0000256" key="7">
    <source>
        <dbReference type="ARBA" id="ARBA00022958"/>
    </source>
</evidence>
<evidence type="ECO:0000256" key="5">
    <source>
        <dbReference type="ARBA" id="ARBA00022538"/>
    </source>
</evidence>
<evidence type="ECO:0000256" key="9">
    <source>
        <dbReference type="ARBA" id="ARBA00023065"/>
    </source>
</evidence>
<dbReference type="Proteomes" id="UP000652761">
    <property type="component" value="Unassembled WGS sequence"/>
</dbReference>
<evidence type="ECO:0000256" key="1">
    <source>
        <dbReference type="ARBA" id="ARBA00003198"/>
    </source>
</evidence>